<dbReference type="CDD" id="cd06718">
    <property type="entry name" value="PDZ_Par6-like"/>
    <property type="match status" value="1"/>
</dbReference>
<evidence type="ECO:0000256" key="7">
    <source>
        <dbReference type="ARBA" id="ARBA00022490"/>
    </source>
</evidence>
<feature type="compositionally biased region" description="Low complexity" evidence="12">
    <location>
        <begin position="291"/>
        <end position="310"/>
    </location>
</feature>
<feature type="compositionally biased region" description="Low complexity" evidence="12">
    <location>
        <begin position="374"/>
        <end position="392"/>
    </location>
</feature>
<dbReference type="CTD" id="50855"/>
<evidence type="ECO:0000256" key="4">
    <source>
        <dbReference type="ARBA" id="ARBA00008625"/>
    </source>
</evidence>
<dbReference type="SMART" id="SM00666">
    <property type="entry name" value="PB1"/>
    <property type="match status" value="1"/>
</dbReference>
<dbReference type="STRING" id="1676925.ENSPKIP00000014192"/>
<evidence type="ECO:0000259" key="13">
    <source>
        <dbReference type="PROSITE" id="PS50106"/>
    </source>
</evidence>
<feature type="compositionally biased region" description="Polar residues" evidence="12">
    <location>
        <begin position="393"/>
        <end position="412"/>
    </location>
</feature>
<keyword evidence="9" id="KW-0965">Cell junction</keyword>
<comment type="subcellular location">
    <subcellularLocation>
        <location evidence="2">Cell junction</location>
        <location evidence="2">Tight junction</location>
    </subcellularLocation>
    <subcellularLocation>
        <location evidence="1">Cell membrane</location>
    </subcellularLocation>
    <subcellularLocation>
        <location evidence="3">Cytoplasm</location>
    </subcellularLocation>
</comment>
<feature type="compositionally biased region" description="Acidic residues" evidence="12">
    <location>
        <begin position="327"/>
        <end position="337"/>
    </location>
</feature>
<dbReference type="GeneTree" id="ENSGT00950000183211"/>
<name>A0A3B3R5Z6_9TELE</name>
<dbReference type="GO" id="GO:0005634">
    <property type="term" value="C:nucleus"/>
    <property type="evidence" value="ECO:0007669"/>
    <property type="project" value="TreeGrafter"/>
</dbReference>
<dbReference type="GO" id="GO:0060341">
    <property type="term" value="P:regulation of cellular localization"/>
    <property type="evidence" value="ECO:0007669"/>
    <property type="project" value="TreeGrafter"/>
</dbReference>
<evidence type="ECO:0000256" key="5">
    <source>
        <dbReference type="ARBA" id="ARBA00022427"/>
    </source>
</evidence>
<keyword evidence="6" id="KW-1003">Cell membrane</keyword>
<dbReference type="OrthoDB" id="5868434at2759"/>
<evidence type="ECO:0000313" key="16">
    <source>
        <dbReference type="Proteomes" id="UP000261540"/>
    </source>
</evidence>
<dbReference type="GO" id="GO:0007098">
    <property type="term" value="P:centrosome cycle"/>
    <property type="evidence" value="ECO:0007669"/>
    <property type="project" value="TreeGrafter"/>
</dbReference>
<feature type="domain" description="PDZ" evidence="13">
    <location>
        <begin position="190"/>
        <end position="283"/>
    </location>
</feature>
<evidence type="ECO:0000256" key="11">
    <source>
        <dbReference type="ARBA" id="ARBA00023306"/>
    </source>
</evidence>
<dbReference type="Proteomes" id="UP000261540">
    <property type="component" value="Unplaced"/>
</dbReference>
<dbReference type="Ensembl" id="ENSPKIT00000038631.1">
    <property type="protein sequence ID" value="ENSPKIP00000014192.1"/>
    <property type="gene ID" value="ENSPKIG00000001351.1"/>
</dbReference>
<dbReference type="GO" id="GO:0005938">
    <property type="term" value="C:cell cortex"/>
    <property type="evidence" value="ECO:0007669"/>
    <property type="project" value="TreeGrafter"/>
</dbReference>
<dbReference type="SMART" id="SM00228">
    <property type="entry name" value="PDZ"/>
    <property type="match status" value="1"/>
</dbReference>
<keyword evidence="7" id="KW-0963">Cytoplasm</keyword>
<feature type="compositionally biased region" description="Polar residues" evidence="12">
    <location>
        <begin position="311"/>
        <end position="324"/>
    </location>
</feature>
<dbReference type="Gene3D" id="2.30.42.10">
    <property type="match status" value="1"/>
</dbReference>
<dbReference type="AlphaFoldDB" id="A0A3B3R5Z6"/>
<evidence type="ECO:0000256" key="1">
    <source>
        <dbReference type="ARBA" id="ARBA00004236"/>
    </source>
</evidence>
<evidence type="ECO:0000256" key="6">
    <source>
        <dbReference type="ARBA" id="ARBA00022475"/>
    </source>
</evidence>
<dbReference type="InterPro" id="IPR034868">
    <property type="entry name" value="PB1_Par6"/>
</dbReference>
<keyword evidence="10" id="KW-0472">Membrane</keyword>
<dbReference type="Pfam" id="PF00564">
    <property type="entry name" value="PB1"/>
    <property type="match status" value="1"/>
</dbReference>
<dbReference type="KEGG" id="pki:111851806"/>
<dbReference type="SUPFAM" id="SSF50156">
    <property type="entry name" value="PDZ domain-like"/>
    <property type="match status" value="1"/>
</dbReference>
<dbReference type="FunFam" id="2.30.42.10:FF:000030">
    <property type="entry name" value="Partitioning defective 6 homolog beta"/>
    <property type="match status" value="1"/>
</dbReference>
<evidence type="ECO:0000256" key="10">
    <source>
        <dbReference type="ARBA" id="ARBA00023136"/>
    </source>
</evidence>
<dbReference type="PROSITE" id="PS51745">
    <property type="entry name" value="PB1"/>
    <property type="match status" value="1"/>
</dbReference>
<evidence type="ECO:0000256" key="12">
    <source>
        <dbReference type="SAM" id="MobiDB-lite"/>
    </source>
</evidence>
<dbReference type="CDD" id="cd06403">
    <property type="entry name" value="PB1_Par6"/>
    <property type="match status" value="1"/>
</dbReference>
<dbReference type="InterPro" id="IPR051741">
    <property type="entry name" value="PAR6_homolog"/>
</dbReference>
<feature type="region of interest" description="Disordered" evidence="12">
    <location>
        <begin position="286"/>
        <end position="340"/>
    </location>
</feature>
<proteinExistence type="inferred from homology"/>
<keyword evidence="8" id="KW-0132">Cell division</keyword>
<dbReference type="InterPro" id="IPR001478">
    <property type="entry name" value="PDZ"/>
</dbReference>
<evidence type="ECO:0000256" key="2">
    <source>
        <dbReference type="ARBA" id="ARBA00004435"/>
    </source>
</evidence>
<dbReference type="GeneID" id="111851806"/>
<dbReference type="PANTHER" id="PTHR14102">
    <property type="entry name" value="PAR-6-RELATED"/>
    <property type="match status" value="1"/>
</dbReference>
<organism evidence="15 16">
    <name type="scientific">Paramormyrops kingsleyae</name>
    <dbReference type="NCBI Taxonomy" id="1676925"/>
    <lineage>
        <taxon>Eukaryota</taxon>
        <taxon>Metazoa</taxon>
        <taxon>Chordata</taxon>
        <taxon>Craniata</taxon>
        <taxon>Vertebrata</taxon>
        <taxon>Euteleostomi</taxon>
        <taxon>Actinopterygii</taxon>
        <taxon>Neopterygii</taxon>
        <taxon>Teleostei</taxon>
        <taxon>Osteoglossocephala</taxon>
        <taxon>Osteoglossomorpha</taxon>
        <taxon>Osteoglossiformes</taxon>
        <taxon>Mormyridae</taxon>
        <taxon>Paramormyrops</taxon>
    </lineage>
</organism>
<dbReference type="Gene3D" id="3.10.20.90">
    <property type="entry name" value="Phosphatidylinositol 3-kinase Catalytic Subunit, Chain A, domain 1"/>
    <property type="match status" value="1"/>
</dbReference>
<evidence type="ECO:0000256" key="9">
    <source>
        <dbReference type="ARBA" id="ARBA00022949"/>
    </source>
</evidence>
<accession>A0A3B3R5Z6</accession>
<reference evidence="15" key="2">
    <citation type="submission" date="2025-09" db="UniProtKB">
        <authorList>
            <consortium name="Ensembl"/>
        </authorList>
    </citation>
    <scope>IDENTIFICATION</scope>
</reference>
<sequence>MRDDFTLPTTQAGGRGLDLVGSVHGRVCGIIPPGKMSRHQRTPLRNADNLIEVKSKFEAEYRRFALKRSGAGGFQEFYRLLQSVHRIPGVDVLLGYVDVHGDLLPINNDDNYHKALSSAAPLLRLIVQKRDEDEAMVFATNSLQRKKKGLPGLRPALQKNKPTLLIGHPQDFRQISSIIDVDILPETHRRVRLHKHGSEKPLGFYIRDGLSVRVTPQGVEKVPGVFISRVVRGGLAESTGLLAVNDEILEVNGIDVAGKSLDQVTDMMVANSHNLIVTVKPANQRNNVVRSSKASGNSSGSGFSQDSTPSPASQYTNHFGNSSMAEGDSDEDGDLIIESDSLPPYLPATFVVNGNGSHGDALVAAATLEPLPQSASLHSGSLSDSKASLSSLNTPNTPTHNGSPSKASSSQESMHEDGNIITL</sequence>
<dbReference type="PROSITE" id="PS50106">
    <property type="entry name" value="PDZ"/>
    <property type="match status" value="1"/>
</dbReference>
<keyword evidence="16" id="KW-1185">Reference proteome</keyword>
<keyword evidence="5" id="KW-0796">Tight junction</keyword>
<reference evidence="15" key="1">
    <citation type="submission" date="2025-08" db="UniProtKB">
        <authorList>
            <consortium name="Ensembl"/>
        </authorList>
    </citation>
    <scope>IDENTIFICATION</scope>
</reference>
<dbReference type="SUPFAM" id="SSF54277">
    <property type="entry name" value="CAD &amp; PB1 domains"/>
    <property type="match status" value="1"/>
</dbReference>
<dbReference type="InterPro" id="IPR036034">
    <property type="entry name" value="PDZ_sf"/>
</dbReference>
<dbReference type="InterPro" id="IPR000270">
    <property type="entry name" value="PB1_dom"/>
</dbReference>
<evidence type="ECO:0000256" key="8">
    <source>
        <dbReference type="ARBA" id="ARBA00022618"/>
    </source>
</evidence>
<protein>
    <submittedName>
        <fullName evidence="15">Par-6 family cell polarity regulator alpha</fullName>
    </submittedName>
</protein>
<dbReference type="Pfam" id="PF00595">
    <property type="entry name" value="PDZ"/>
    <property type="match status" value="1"/>
</dbReference>
<evidence type="ECO:0000259" key="14">
    <source>
        <dbReference type="PROSITE" id="PS51745"/>
    </source>
</evidence>
<dbReference type="PANTHER" id="PTHR14102:SF9">
    <property type="entry name" value="PARTITIONING DEFECTIVE 6 HOMOLOG ALPHA"/>
    <property type="match status" value="1"/>
</dbReference>
<evidence type="ECO:0000313" key="15">
    <source>
        <dbReference type="Ensembl" id="ENSPKIP00000014192.1"/>
    </source>
</evidence>
<dbReference type="GO" id="GO:0005923">
    <property type="term" value="C:bicellular tight junction"/>
    <property type="evidence" value="ECO:0007669"/>
    <property type="project" value="UniProtKB-SubCell"/>
</dbReference>
<dbReference type="FunFam" id="3.10.20.90:FF:000031">
    <property type="entry name" value="Partitioning defective 6 homolog alpha"/>
    <property type="match status" value="1"/>
</dbReference>
<keyword evidence="11" id="KW-0131">Cell cycle</keyword>
<dbReference type="RefSeq" id="XP_023682818.1">
    <property type="nucleotide sequence ID" value="XM_023827050.2"/>
</dbReference>
<dbReference type="GO" id="GO:0007163">
    <property type="term" value="P:establishment or maintenance of cell polarity"/>
    <property type="evidence" value="ECO:0007669"/>
    <property type="project" value="TreeGrafter"/>
</dbReference>
<evidence type="ECO:0000256" key="3">
    <source>
        <dbReference type="ARBA" id="ARBA00004496"/>
    </source>
</evidence>
<feature type="region of interest" description="Disordered" evidence="12">
    <location>
        <begin position="374"/>
        <end position="423"/>
    </location>
</feature>
<dbReference type="GO" id="GO:0051301">
    <property type="term" value="P:cell division"/>
    <property type="evidence" value="ECO:0007669"/>
    <property type="project" value="UniProtKB-KW"/>
</dbReference>
<feature type="compositionally biased region" description="Basic and acidic residues" evidence="12">
    <location>
        <begin position="413"/>
        <end position="423"/>
    </location>
</feature>
<dbReference type="InterPro" id="IPR053793">
    <property type="entry name" value="PB1-like"/>
</dbReference>
<dbReference type="GO" id="GO:0016324">
    <property type="term" value="C:apical plasma membrane"/>
    <property type="evidence" value="ECO:0007669"/>
    <property type="project" value="TreeGrafter"/>
</dbReference>
<comment type="similarity">
    <text evidence="4">Belongs to the PAR6 family.</text>
</comment>
<feature type="domain" description="PB1" evidence="14">
    <location>
        <begin position="50"/>
        <end position="130"/>
    </location>
</feature>